<name>A0A267GWL5_9PLAT</name>
<accession>A0A267GWL5</accession>
<feature type="non-terminal residue" evidence="2">
    <location>
        <position position="360"/>
    </location>
</feature>
<feature type="domain" description="Reverse transcriptase" evidence="1">
    <location>
        <begin position="285"/>
        <end position="356"/>
    </location>
</feature>
<protein>
    <recommendedName>
        <fullName evidence="1">Reverse transcriptase domain-containing protein</fullName>
    </recommendedName>
</protein>
<evidence type="ECO:0000259" key="1">
    <source>
        <dbReference type="Pfam" id="PF00078"/>
    </source>
</evidence>
<dbReference type="InterPro" id="IPR000477">
    <property type="entry name" value="RT_dom"/>
</dbReference>
<dbReference type="OrthoDB" id="6262013at2759"/>
<sequence length="360" mass="40070">MNVLGCASLPLQFGSETLQTPIAVVQGVGYELLLGTDFLRRHRCQIDFAGGVFRVNGSRVPIRETKHKPVVCRLYLNENLIIPANHERTVSARIRRTATQNSGVLGVAEPDEKLKSDERPMLARSVCLIQQGNTLPVHFANVTDSELRLRKGAVIGWFRPSDPAQEVLVASIEEQASVLRPSCDPWDPEAALNQHGSKQLTGADKASFLRLVNRYADVFAESTARLGTTDIVQHEIETTGTAVKQPPRRLPPHWRGEVDRQIDELLATKMIEPTQSPWSSPVVCVRKKNGELRLCVDYRELNQRTVKDAIAIPRVDDALEALGGAAVFSTLDLCSGYWQVKVKREDQEKTAFVIPHRGQF</sequence>
<gene>
    <name evidence="2" type="ORF">BOX15_Mlig030760g1</name>
</gene>
<dbReference type="CDD" id="cd01647">
    <property type="entry name" value="RT_LTR"/>
    <property type="match status" value="1"/>
</dbReference>
<organism evidence="2 3">
    <name type="scientific">Macrostomum lignano</name>
    <dbReference type="NCBI Taxonomy" id="282301"/>
    <lineage>
        <taxon>Eukaryota</taxon>
        <taxon>Metazoa</taxon>
        <taxon>Spiralia</taxon>
        <taxon>Lophotrochozoa</taxon>
        <taxon>Platyhelminthes</taxon>
        <taxon>Rhabditophora</taxon>
        <taxon>Macrostomorpha</taxon>
        <taxon>Macrostomida</taxon>
        <taxon>Macrostomidae</taxon>
        <taxon>Macrostomum</taxon>
    </lineage>
</organism>
<evidence type="ECO:0000313" key="2">
    <source>
        <dbReference type="EMBL" id="PAA90423.1"/>
    </source>
</evidence>
<dbReference type="PANTHER" id="PTHR24559">
    <property type="entry name" value="TRANSPOSON TY3-I GAG-POL POLYPROTEIN"/>
    <property type="match status" value="1"/>
</dbReference>
<dbReference type="Gene3D" id="2.40.70.10">
    <property type="entry name" value="Acid Proteases"/>
    <property type="match status" value="1"/>
</dbReference>
<dbReference type="Proteomes" id="UP000215902">
    <property type="component" value="Unassembled WGS sequence"/>
</dbReference>
<comment type="caution">
    <text evidence="2">The sequence shown here is derived from an EMBL/GenBank/DDBJ whole genome shotgun (WGS) entry which is preliminary data.</text>
</comment>
<evidence type="ECO:0000313" key="3">
    <source>
        <dbReference type="Proteomes" id="UP000215902"/>
    </source>
</evidence>
<dbReference type="Gene3D" id="3.10.10.10">
    <property type="entry name" value="HIV Type 1 Reverse Transcriptase, subunit A, domain 1"/>
    <property type="match status" value="1"/>
</dbReference>
<dbReference type="EMBL" id="NIVC01000110">
    <property type="protein sequence ID" value="PAA90423.1"/>
    <property type="molecule type" value="Genomic_DNA"/>
</dbReference>
<keyword evidence="3" id="KW-1185">Reference proteome</keyword>
<dbReference type="InterPro" id="IPR043502">
    <property type="entry name" value="DNA/RNA_pol_sf"/>
</dbReference>
<dbReference type="AlphaFoldDB" id="A0A267GWL5"/>
<dbReference type="Pfam" id="PF00078">
    <property type="entry name" value="RVT_1"/>
    <property type="match status" value="1"/>
</dbReference>
<dbReference type="InterPro" id="IPR053134">
    <property type="entry name" value="RNA-dir_DNA_polymerase"/>
</dbReference>
<dbReference type="InterPro" id="IPR021109">
    <property type="entry name" value="Peptidase_aspartic_dom_sf"/>
</dbReference>
<dbReference type="SUPFAM" id="SSF56672">
    <property type="entry name" value="DNA/RNA polymerases"/>
    <property type="match status" value="1"/>
</dbReference>
<dbReference type="PANTHER" id="PTHR24559:SF435">
    <property type="entry name" value="RIBONUCLEASE H"/>
    <property type="match status" value="1"/>
</dbReference>
<reference evidence="2 3" key="1">
    <citation type="submission" date="2017-06" db="EMBL/GenBank/DDBJ databases">
        <title>A platform for efficient transgenesis in Macrostomum lignano, a flatworm model organism for stem cell research.</title>
        <authorList>
            <person name="Berezikov E."/>
        </authorList>
    </citation>
    <scope>NUCLEOTIDE SEQUENCE [LARGE SCALE GENOMIC DNA]</scope>
    <source>
        <strain evidence="2">DV1</strain>
        <tissue evidence="2">Whole organism</tissue>
    </source>
</reference>
<proteinExistence type="predicted"/>
<dbReference type="STRING" id="282301.A0A267GWL5"/>